<organism evidence="4 5">
    <name type="scientific">Propionibacterium australiense</name>
    <dbReference type="NCBI Taxonomy" id="119981"/>
    <lineage>
        <taxon>Bacteria</taxon>
        <taxon>Bacillati</taxon>
        <taxon>Actinomycetota</taxon>
        <taxon>Actinomycetes</taxon>
        <taxon>Propionibacteriales</taxon>
        <taxon>Propionibacteriaceae</taxon>
        <taxon>Propionibacterium</taxon>
    </lineage>
</organism>
<evidence type="ECO:0000259" key="3">
    <source>
        <dbReference type="Pfam" id="PF00437"/>
    </source>
</evidence>
<dbReference type="CDD" id="cd01130">
    <property type="entry name" value="VirB11-like_ATPase"/>
    <property type="match status" value="1"/>
</dbReference>
<feature type="domain" description="Bacterial type II secretion system protein E" evidence="3">
    <location>
        <begin position="272"/>
        <end position="438"/>
    </location>
</feature>
<dbReference type="Proteomes" id="UP000279336">
    <property type="component" value="Unassembled WGS sequence"/>
</dbReference>
<evidence type="ECO:0000256" key="1">
    <source>
        <dbReference type="ARBA" id="ARBA00006611"/>
    </source>
</evidence>
<dbReference type="OrthoDB" id="9810761at2"/>
<evidence type="ECO:0000313" key="4">
    <source>
        <dbReference type="EMBL" id="RLP08570.1"/>
    </source>
</evidence>
<dbReference type="InterPro" id="IPR001482">
    <property type="entry name" value="T2SS/T4SS_dom"/>
</dbReference>
<dbReference type="Gene3D" id="3.40.50.300">
    <property type="entry name" value="P-loop containing nucleotide triphosphate hydrolases"/>
    <property type="match status" value="1"/>
</dbReference>
<dbReference type="InterPro" id="IPR027417">
    <property type="entry name" value="P-loop_NTPase"/>
</dbReference>
<reference evidence="4 5" key="1">
    <citation type="submission" date="2018-10" db="EMBL/GenBank/DDBJ databases">
        <title>Propionibacterium australiense Genome Sequencing and Assembly.</title>
        <authorList>
            <person name="Bernier A.-M."/>
            <person name="Bernard K."/>
        </authorList>
    </citation>
    <scope>NUCLEOTIDE SEQUENCE [LARGE SCALE GENOMIC DNA]</scope>
    <source>
        <strain evidence="4 5">NML98A078</strain>
    </source>
</reference>
<dbReference type="Gene3D" id="3.30.450.380">
    <property type="match status" value="1"/>
</dbReference>
<dbReference type="InterPro" id="IPR050921">
    <property type="entry name" value="T4SS_GSP_E_ATPase"/>
</dbReference>
<dbReference type="SUPFAM" id="SSF52540">
    <property type="entry name" value="P-loop containing nucleoside triphosphate hydrolases"/>
    <property type="match status" value="1"/>
</dbReference>
<sequence length="538" mass="58579">MSAHETARPGPADLPGIGLGQAFSALRPTAPPAGWAARALREQNQPQGRDGHPAARRLPVPQTGEPAGTGQEIGEAPGRAGPARREAAPVQVLGEDTRPDWQIVIALRATASELITERQEQWEQEHRHPMTPEDRRLMGRSVITRVVHEHADELTRSGQALWPLALERRYVQAVEDAIFGYGRMQPVFDIPDAENIEIHGFDSVVAQFGDGRRRELEPVADSDEELVAAVRFLGENANPPRPFDDAHPTITVAVGDRFRLHAIGFGLADRPSVIIRQHLLTDIGLDQLATGGLMPREVADLLRRAVLARLSIVISGDQGAGKTTLLRALVDAIPATERFGTLETDYELLTHLQPRRRNMVALQATIGLGEVVDGRRIGEYTVADLIPEALRQNLTRLVVGEVRGDEAGAMLQAMQSGAGALTTTHSHSASATMDRLAARVAAGGVLRLDEAYRQIAYNIHLLVHVQLLDESWRGGGRRRFVGEIRALTGAIENGRPVTHLVYRADRTGAPVVFDPGEELLAELAPFTDAKPSDERGRS</sequence>
<evidence type="ECO:0000256" key="2">
    <source>
        <dbReference type="SAM" id="MobiDB-lite"/>
    </source>
</evidence>
<gene>
    <name evidence="4" type="ORF">D7U36_08990</name>
</gene>
<dbReference type="AlphaFoldDB" id="A0A8B3FKR7"/>
<dbReference type="PANTHER" id="PTHR30486:SF6">
    <property type="entry name" value="TYPE IV PILUS RETRACTATION ATPASE PILT"/>
    <property type="match status" value="1"/>
</dbReference>
<dbReference type="RefSeq" id="WP_121588222.1">
    <property type="nucleotide sequence ID" value="NZ_RCIW01000013.1"/>
</dbReference>
<dbReference type="EMBL" id="RCIW01000013">
    <property type="protein sequence ID" value="RLP08570.1"/>
    <property type="molecule type" value="Genomic_DNA"/>
</dbReference>
<feature type="region of interest" description="Disordered" evidence="2">
    <location>
        <begin position="1"/>
        <end position="87"/>
    </location>
</feature>
<dbReference type="Pfam" id="PF00437">
    <property type="entry name" value="T2SSE"/>
    <property type="match status" value="1"/>
</dbReference>
<feature type="compositionally biased region" description="Low complexity" evidence="2">
    <location>
        <begin position="72"/>
        <end position="81"/>
    </location>
</feature>
<name>A0A8B3FKR7_9ACTN</name>
<accession>A0A8B3FKR7</accession>
<proteinExistence type="inferred from homology"/>
<dbReference type="PANTHER" id="PTHR30486">
    <property type="entry name" value="TWITCHING MOTILITY PROTEIN PILT"/>
    <property type="match status" value="1"/>
</dbReference>
<dbReference type="GO" id="GO:0016887">
    <property type="term" value="F:ATP hydrolysis activity"/>
    <property type="evidence" value="ECO:0007669"/>
    <property type="project" value="InterPro"/>
</dbReference>
<comment type="similarity">
    <text evidence="1">Belongs to the GSP E family.</text>
</comment>
<comment type="caution">
    <text evidence="4">The sequence shown here is derived from an EMBL/GenBank/DDBJ whole genome shotgun (WGS) entry which is preliminary data.</text>
</comment>
<evidence type="ECO:0000313" key="5">
    <source>
        <dbReference type="Proteomes" id="UP000279336"/>
    </source>
</evidence>
<protein>
    <submittedName>
        <fullName evidence="4">CpaF family protein</fullName>
    </submittedName>
</protein>